<protein>
    <submittedName>
        <fullName evidence="2">Uncharacterized protein</fullName>
    </submittedName>
</protein>
<reference evidence="2 3" key="1">
    <citation type="journal article" date="2010" name="J. Bacteriol.">
        <title>Genome sequence of Lentisphaera araneosa HTCC2155T, the type species of the order Lentisphaerales in the phylum Lentisphaerae.</title>
        <authorList>
            <person name="Thrash J.C."/>
            <person name="Cho J.C."/>
            <person name="Vergin K.L."/>
            <person name="Morris R.M."/>
            <person name="Giovannoni S.J."/>
        </authorList>
    </citation>
    <scope>NUCLEOTIDE SEQUENCE [LARGE SCALE GENOMIC DNA]</scope>
    <source>
        <strain evidence="2 3">HTCC2155</strain>
    </source>
</reference>
<name>A6DTA5_9BACT</name>
<comment type="caution">
    <text evidence="2">The sequence shown here is derived from an EMBL/GenBank/DDBJ whole genome shotgun (WGS) entry which is preliminary data.</text>
</comment>
<feature type="coiled-coil region" evidence="1">
    <location>
        <begin position="175"/>
        <end position="233"/>
    </location>
</feature>
<dbReference type="STRING" id="313628.LNTAR_02714"/>
<dbReference type="EMBL" id="ABCK01000036">
    <property type="protein sequence ID" value="EDM25085.1"/>
    <property type="molecule type" value="Genomic_DNA"/>
</dbReference>
<keyword evidence="3" id="KW-1185">Reference proteome</keyword>
<dbReference type="Proteomes" id="UP000004947">
    <property type="component" value="Unassembled WGS sequence"/>
</dbReference>
<dbReference type="AlphaFoldDB" id="A6DTA5"/>
<keyword evidence="1" id="KW-0175">Coiled coil</keyword>
<sequence length="326" mass="36458">AYHKNPDAIKKQLTDIKALMAKATEHRNQLSTEILRLGNAVKAPFDIEEDAIVRTLNQYGQTEEQVKIIESHIEALDKREKEIVAQIVALSNTINKAIEASDINDPSTLEDQSYTTPLEKLNRNVKNLYDRANTLSETFKQAIAAAPLVDWTADGDQLASEDEYASQTAKFIADMETYNKKVKEFQAAAEKIEELMVKTEELELNLEEANGEINELKNTVGKKDTEIARLERQVELLTPDEDAVGAMPPNLTATVLEVNTTFDFIVIDKGSEDEVFNRGEMLIHHDGEYVCKVKITRVLDNKAIAEVLNVARKGMPEVGFEAIVAK</sequence>
<accession>A6DTA5</accession>
<proteinExistence type="predicted"/>
<dbReference type="RefSeq" id="WP_007281054.1">
    <property type="nucleotide sequence ID" value="NZ_ABCK01000036.1"/>
</dbReference>
<evidence type="ECO:0000313" key="3">
    <source>
        <dbReference type="Proteomes" id="UP000004947"/>
    </source>
</evidence>
<evidence type="ECO:0000313" key="2">
    <source>
        <dbReference type="EMBL" id="EDM25085.1"/>
    </source>
</evidence>
<evidence type="ECO:0000256" key="1">
    <source>
        <dbReference type="SAM" id="Coils"/>
    </source>
</evidence>
<organism evidence="2 3">
    <name type="scientific">Lentisphaera araneosa HTCC2155</name>
    <dbReference type="NCBI Taxonomy" id="313628"/>
    <lineage>
        <taxon>Bacteria</taxon>
        <taxon>Pseudomonadati</taxon>
        <taxon>Lentisphaerota</taxon>
        <taxon>Lentisphaeria</taxon>
        <taxon>Lentisphaerales</taxon>
        <taxon>Lentisphaeraceae</taxon>
        <taxon>Lentisphaera</taxon>
    </lineage>
</organism>
<gene>
    <name evidence="2" type="ORF">LNTAR_02714</name>
</gene>
<feature type="non-terminal residue" evidence="2">
    <location>
        <position position="1"/>
    </location>
</feature>